<reference evidence="6" key="1">
    <citation type="submission" date="2022-09" db="EMBL/GenBank/DDBJ databases">
        <title>Genome analysis and characterization of larvicidal activity of Brevibacillus strains.</title>
        <authorList>
            <person name="Patrusheva E.V."/>
            <person name="Izotova A.O."/>
            <person name="Toshchakov S.V."/>
            <person name="Sineoky S.P."/>
        </authorList>
    </citation>
    <scope>NUCLEOTIDE SEQUENCE</scope>
    <source>
        <strain evidence="6">VKPM_B-13247</strain>
    </source>
</reference>
<dbReference type="PROSITE" id="PS51372">
    <property type="entry name" value="PRD_2"/>
    <property type="match status" value="2"/>
</dbReference>
<feature type="domain" description="PRD" evidence="5">
    <location>
        <begin position="288"/>
        <end position="400"/>
    </location>
</feature>
<dbReference type="RefSeq" id="WP_258433853.1">
    <property type="nucleotide sequence ID" value="NZ_JANSGW010000017.1"/>
</dbReference>
<dbReference type="AlphaFoldDB" id="A0AAP3DJ74"/>
<dbReference type="EMBL" id="JAPTNE010000017">
    <property type="protein sequence ID" value="MCZ0808015.1"/>
    <property type="molecule type" value="Genomic_DNA"/>
</dbReference>
<dbReference type="InterPro" id="IPR011608">
    <property type="entry name" value="PRD"/>
</dbReference>
<keyword evidence="4" id="KW-0804">Transcription</keyword>
<keyword evidence="3" id="KW-0010">Activator</keyword>
<comment type="caution">
    <text evidence="6">The sequence shown here is derived from an EMBL/GenBank/DDBJ whole genome shotgun (WGS) entry which is preliminary data.</text>
</comment>
<feature type="domain" description="PRD" evidence="5">
    <location>
        <begin position="170"/>
        <end position="275"/>
    </location>
</feature>
<evidence type="ECO:0000313" key="6">
    <source>
        <dbReference type="EMBL" id="MCZ0808015.1"/>
    </source>
</evidence>
<keyword evidence="2" id="KW-0805">Transcription regulation</keyword>
<dbReference type="PANTHER" id="PTHR30185">
    <property type="entry name" value="CRYPTIC BETA-GLUCOSIDE BGL OPERON ANTITERMINATOR"/>
    <property type="match status" value="1"/>
</dbReference>
<accession>A0AAP3DJ74</accession>
<dbReference type="Gene3D" id="3.40.50.2300">
    <property type="match status" value="1"/>
</dbReference>
<dbReference type="Pfam" id="PF08280">
    <property type="entry name" value="HTH_Mga"/>
    <property type="match status" value="1"/>
</dbReference>
<keyword evidence="1" id="KW-0677">Repeat</keyword>
<proteinExistence type="predicted"/>
<organism evidence="6 7">
    <name type="scientific">Brevibacillus laterosporus</name>
    <name type="common">Bacillus laterosporus</name>
    <dbReference type="NCBI Taxonomy" id="1465"/>
    <lineage>
        <taxon>Bacteria</taxon>
        <taxon>Bacillati</taxon>
        <taxon>Bacillota</taxon>
        <taxon>Bacilli</taxon>
        <taxon>Bacillales</taxon>
        <taxon>Paenibacillaceae</taxon>
        <taxon>Brevibacillus</taxon>
    </lineage>
</organism>
<dbReference type="InterPro" id="IPR013199">
    <property type="entry name" value="HTH_Mga_DNA-bd_dom"/>
</dbReference>
<dbReference type="PANTHER" id="PTHR30185:SF18">
    <property type="entry name" value="TRANSCRIPTIONAL REGULATOR MTLR"/>
    <property type="match status" value="1"/>
</dbReference>
<dbReference type="Proteomes" id="UP001077662">
    <property type="component" value="Unassembled WGS sequence"/>
</dbReference>
<gene>
    <name evidence="6" type="ORF">O0554_14030</name>
</gene>
<evidence type="ECO:0000256" key="1">
    <source>
        <dbReference type="ARBA" id="ARBA00022737"/>
    </source>
</evidence>
<evidence type="ECO:0000256" key="3">
    <source>
        <dbReference type="ARBA" id="ARBA00023159"/>
    </source>
</evidence>
<dbReference type="SUPFAM" id="SSF63520">
    <property type="entry name" value="PTS-regulatory domain, PRD"/>
    <property type="match status" value="2"/>
</dbReference>
<dbReference type="Pfam" id="PF05043">
    <property type="entry name" value="Mga"/>
    <property type="match status" value="1"/>
</dbReference>
<name>A0AAP3DJ74_BRELA</name>
<dbReference type="InterPro" id="IPR036634">
    <property type="entry name" value="PRD_sf"/>
</dbReference>
<evidence type="ECO:0000256" key="2">
    <source>
        <dbReference type="ARBA" id="ARBA00023015"/>
    </source>
</evidence>
<dbReference type="GO" id="GO:0006355">
    <property type="term" value="P:regulation of DNA-templated transcription"/>
    <property type="evidence" value="ECO:0007669"/>
    <property type="project" value="InterPro"/>
</dbReference>
<protein>
    <submittedName>
        <fullName evidence="6">Helix-turn-helix domain-containing protein</fullName>
    </submittedName>
</protein>
<evidence type="ECO:0000259" key="5">
    <source>
        <dbReference type="PROSITE" id="PS51372"/>
    </source>
</evidence>
<sequence length="489" mass="56662">MLTLYLEKGILRCIQLAKLITSENRWFTISELVQKLGGSNQTIRKDISFIKEVLPPNWELTCQKGRGIQLTKPTSSSNNELCCLLYRRSVAFEIFEELLQGNVKAVCHLTEKLFLQPRSVYSHLKKIQKHIQLYGLHLETKPLRIVGNEAQILLMFYDLYLQAYSDNEWPFTEIQQEVILQYIRHFENLAGVNFHQSSRRKLSFYLTIFFKRKLQGHVVELETCKIDAYVNTSIYQKVSLIGEKLSNELNISLTIDDTVLITIAINASRFTFKDINLAKQTFLQYFKEGKIASYQYAKDFIIMLEQETGQHLTDNEEFIFDICNYLRRIPYRFQRLSMIKRPEKITTKYIKEKYGVTFEQVKIAFDTFVRKYGLASNAYEEEVAKVTLRIEASNMLASTAHKKALLVIAEGDSWKAYIRAALVQRFGGKLQCVQKDINDFTKDELVTMGIDLIITTTPLEIEGISTICINPIISQSDIDNIRDFIDDCS</sequence>
<dbReference type="InterPro" id="IPR050661">
    <property type="entry name" value="BglG_antiterminators"/>
</dbReference>
<evidence type="ECO:0000256" key="4">
    <source>
        <dbReference type="ARBA" id="ARBA00023163"/>
    </source>
</evidence>
<dbReference type="InterPro" id="IPR007737">
    <property type="entry name" value="Mga_HTH"/>
</dbReference>
<evidence type="ECO:0000313" key="7">
    <source>
        <dbReference type="Proteomes" id="UP001077662"/>
    </source>
</evidence>